<accession>A0A841D6J4</accession>
<dbReference type="AlphaFoldDB" id="A0A841D6J4"/>
<gene>
    <name evidence="6" type="ORF">FHS22_003407</name>
</gene>
<dbReference type="Proteomes" id="UP000562352">
    <property type="component" value="Unassembled WGS sequence"/>
</dbReference>
<evidence type="ECO:0000256" key="3">
    <source>
        <dbReference type="ARBA" id="ARBA00023163"/>
    </source>
</evidence>
<keyword evidence="1" id="KW-0805">Transcription regulation</keyword>
<dbReference type="SUPFAM" id="SSF46689">
    <property type="entry name" value="Homeodomain-like"/>
    <property type="match status" value="1"/>
</dbReference>
<evidence type="ECO:0000256" key="1">
    <source>
        <dbReference type="ARBA" id="ARBA00023015"/>
    </source>
</evidence>
<reference evidence="6 7" key="1">
    <citation type="submission" date="2020-08" db="EMBL/GenBank/DDBJ databases">
        <title>Genomic Encyclopedia of Type Strains, Phase III (KMG-III): the genomes of soil and plant-associated and newly described type strains.</title>
        <authorList>
            <person name="Whitman W."/>
        </authorList>
    </citation>
    <scope>NUCLEOTIDE SEQUENCE [LARGE SCALE GENOMIC DNA]</scope>
    <source>
        <strain evidence="6 7">CECT 3303</strain>
    </source>
</reference>
<dbReference type="InterPro" id="IPR001647">
    <property type="entry name" value="HTH_TetR"/>
</dbReference>
<dbReference type="GO" id="GO:0003700">
    <property type="term" value="F:DNA-binding transcription factor activity"/>
    <property type="evidence" value="ECO:0007669"/>
    <property type="project" value="TreeGrafter"/>
</dbReference>
<dbReference type="SUPFAM" id="SSF48498">
    <property type="entry name" value="Tetracyclin repressor-like, C-terminal domain"/>
    <property type="match status" value="1"/>
</dbReference>
<feature type="domain" description="HTH tetR-type" evidence="5">
    <location>
        <begin position="7"/>
        <end position="67"/>
    </location>
</feature>
<dbReference type="GO" id="GO:0045892">
    <property type="term" value="P:negative regulation of DNA-templated transcription"/>
    <property type="evidence" value="ECO:0007669"/>
    <property type="project" value="InterPro"/>
</dbReference>
<dbReference type="EMBL" id="JACHJJ010000010">
    <property type="protein sequence ID" value="MBB5964124.1"/>
    <property type="molecule type" value="Genomic_DNA"/>
</dbReference>
<dbReference type="InterPro" id="IPR036271">
    <property type="entry name" value="Tet_transcr_reg_TetR-rel_C_sf"/>
</dbReference>
<comment type="caution">
    <text evidence="6">The sequence shown here is derived from an EMBL/GenBank/DDBJ whole genome shotgun (WGS) entry which is preliminary data.</text>
</comment>
<evidence type="ECO:0000259" key="5">
    <source>
        <dbReference type="PROSITE" id="PS50977"/>
    </source>
</evidence>
<dbReference type="InterPro" id="IPR050109">
    <property type="entry name" value="HTH-type_TetR-like_transc_reg"/>
</dbReference>
<keyword evidence="3" id="KW-0804">Transcription</keyword>
<dbReference type="InterPro" id="IPR009057">
    <property type="entry name" value="Homeodomain-like_sf"/>
</dbReference>
<sequence>MKGPKRSLDVSKIVDAVMELLDEEPSAAPTLRGVAARLGVRPNTLYTYVPDRVALEGVVVEHLLELAGPAALTGGAPWRERVTGYAMRLRAELLARPGVVPFFFSGPMSGPNAAAVGEGLLTAFTEGGLRPDDAARAAYTVIVHVLGSAALAAADPPGPGASEAEVLAVLEARRAALAAGPPLTAATAATAAAWNSSEQAEWGINRLIDGCIGSLP</sequence>
<keyword evidence="7" id="KW-1185">Reference proteome</keyword>
<evidence type="ECO:0000313" key="7">
    <source>
        <dbReference type="Proteomes" id="UP000562352"/>
    </source>
</evidence>
<dbReference type="PANTHER" id="PTHR30055:SF234">
    <property type="entry name" value="HTH-TYPE TRANSCRIPTIONAL REGULATOR BETI"/>
    <property type="match status" value="1"/>
</dbReference>
<dbReference type="PANTHER" id="PTHR30055">
    <property type="entry name" value="HTH-TYPE TRANSCRIPTIONAL REGULATOR RUTR"/>
    <property type="match status" value="1"/>
</dbReference>
<keyword evidence="2 4" id="KW-0238">DNA-binding</keyword>
<organism evidence="6 7">
    <name type="scientific">Planomonospora venezuelensis</name>
    <dbReference type="NCBI Taxonomy" id="1999"/>
    <lineage>
        <taxon>Bacteria</taxon>
        <taxon>Bacillati</taxon>
        <taxon>Actinomycetota</taxon>
        <taxon>Actinomycetes</taxon>
        <taxon>Streptosporangiales</taxon>
        <taxon>Streptosporangiaceae</taxon>
        <taxon>Planomonospora</taxon>
    </lineage>
</organism>
<dbReference type="Gene3D" id="1.10.357.10">
    <property type="entry name" value="Tetracycline Repressor, domain 2"/>
    <property type="match status" value="1"/>
</dbReference>
<evidence type="ECO:0000256" key="2">
    <source>
        <dbReference type="ARBA" id="ARBA00023125"/>
    </source>
</evidence>
<feature type="DNA-binding region" description="H-T-H motif" evidence="4">
    <location>
        <begin position="30"/>
        <end position="49"/>
    </location>
</feature>
<proteinExistence type="predicted"/>
<dbReference type="GO" id="GO:0000976">
    <property type="term" value="F:transcription cis-regulatory region binding"/>
    <property type="evidence" value="ECO:0007669"/>
    <property type="project" value="TreeGrafter"/>
</dbReference>
<evidence type="ECO:0000256" key="4">
    <source>
        <dbReference type="PROSITE-ProRule" id="PRU00335"/>
    </source>
</evidence>
<dbReference type="Pfam" id="PF02909">
    <property type="entry name" value="TetR_C_1"/>
    <property type="match status" value="1"/>
</dbReference>
<protein>
    <submittedName>
        <fullName evidence="6">AcrR family transcriptional regulator</fullName>
    </submittedName>
</protein>
<dbReference type="InterPro" id="IPR004111">
    <property type="entry name" value="Repressor_TetR_C"/>
</dbReference>
<dbReference type="PROSITE" id="PS50977">
    <property type="entry name" value="HTH_TETR_2"/>
    <property type="match status" value="1"/>
</dbReference>
<evidence type="ECO:0000313" key="6">
    <source>
        <dbReference type="EMBL" id="MBB5964124.1"/>
    </source>
</evidence>
<name>A0A841D6J4_PLAVE</name>
<dbReference type="RefSeq" id="WP_184942720.1">
    <property type="nucleotide sequence ID" value="NZ_BAAAWZ010000001.1"/>
</dbReference>